<dbReference type="InterPro" id="IPR003386">
    <property type="entry name" value="LACT/PDAT_acylTrfase"/>
</dbReference>
<dbReference type="GO" id="GO:0006629">
    <property type="term" value="P:lipid metabolic process"/>
    <property type="evidence" value="ECO:0007669"/>
    <property type="project" value="InterPro"/>
</dbReference>
<dbReference type="SUPFAM" id="SSF53474">
    <property type="entry name" value="alpha/beta-Hydrolases"/>
    <property type="match status" value="1"/>
</dbReference>
<dbReference type="EMBL" id="LVXG01000023">
    <property type="protein sequence ID" value="OQP47222.1"/>
    <property type="molecule type" value="Genomic_DNA"/>
</dbReference>
<feature type="region of interest" description="Disordered" evidence="1">
    <location>
        <begin position="435"/>
        <end position="471"/>
    </location>
</feature>
<dbReference type="Gene3D" id="3.40.50.1820">
    <property type="entry name" value="alpha/beta hydrolase"/>
    <property type="match status" value="1"/>
</dbReference>
<dbReference type="STRING" id="354355.SAMN05660816_01400"/>
<proteinExistence type="predicted"/>
<dbReference type="Proteomes" id="UP000192610">
    <property type="component" value="Unassembled WGS sequence"/>
</dbReference>
<dbReference type="InterPro" id="IPR029058">
    <property type="entry name" value="AB_hydrolase_fold"/>
</dbReference>
<accession>A0A1V9EME8</accession>
<dbReference type="AlphaFoldDB" id="A0A1V9EME8"/>
<reference evidence="3" key="1">
    <citation type="submission" date="2016-04" db="EMBL/GenBank/DDBJ databases">
        <authorList>
            <person name="Chen L."/>
            <person name="Zhuang W."/>
            <person name="Wang G."/>
        </authorList>
    </citation>
    <scope>NUCLEOTIDE SEQUENCE [LARGE SCALE GENOMIC DNA]</scope>
    <source>
        <strain evidence="3">17621</strain>
    </source>
</reference>
<dbReference type="GO" id="GO:0008374">
    <property type="term" value="F:O-acyltransferase activity"/>
    <property type="evidence" value="ECO:0007669"/>
    <property type="project" value="InterPro"/>
</dbReference>
<evidence type="ECO:0000313" key="2">
    <source>
        <dbReference type="EMBL" id="OQP47222.1"/>
    </source>
</evidence>
<name>A0A1V9EME8_9BACT</name>
<dbReference type="RefSeq" id="WP_081201227.1">
    <property type="nucleotide sequence ID" value="NZ_FOCZ01000002.1"/>
</dbReference>
<sequence length="491" mass="54691">MSNDLINRFLLSATDERINIIRNNDNKETLLNWLGSDVYSEYARLADGEDDHHLGIKAAKNMIVIPGVMGSLLQSESKGGIWWMDVRTRKHIDDLRLSADGTEDADPDNAIAACAVDTAYEPFLTAILKREDFGAVVFPYDWRKSLALSAPRLKELIIQTYTRNGNNPVHLVAHSMGGMMLRVTLMQYGEELWPMIGRIVFIATPHYGSPSIAGYLKNHLWGFNLMALLGVYLSRETFRSLWGVLSLLPAPLGIYPGTRQADSAAPSPDEDTPYLHPCSNFDMYDVASWKLDLSQEEAAALQKVLNGVAVFYQQLYDYHRQLDQTFKDKMLVIAGVGYKTLFKLAYHSKLFGAWEKMDKITSRVEGDPNRDGDGRVPLASAMLENVAIRYVKGVHGGLPNIPQVYEAVFSWLEGKSANNLPDTPEGALRGHLSADDTESVAPHLDGTARKQPFSDDPGLWDSETTTPPELSEMESLLEKGELAGFQQVRLL</sequence>
<comment type="caution">
    <text evidence="2">The sequence shown here is derived from an EMBL/GenBank/DDBJ whole genome shotgun (WGS) entry which is preliminary data.</text>
</comment>
<evidence type="ECO:0000256" key="1">
    <source>
        <dbReference type="SAM" id="MobiDB-lite"/>
    </source>
</evidence>
<keyword evidence="3" id="KW-1185">Reference proteome</keyword>
<dbReference type="OrthoDB" id="869379at2"/>
<organism evidence="2 3">
    <name type="scientific">Niastella yeongjuensis</name>
    <dbReference type="NCBI Taxonomy" id="354355"/>
    <lineage>
        <taxon>Bacteria</taxon>
        <taxon>Pseudomonadati</taxon>
        <taxon>Bacteroidota</taxon>
        <taxon>Chitinophagia</taxon>
        <taxon>Chitinophagales</taxon>
        <taxon>Chitinophagaceae</taxon>
        <taxon>Niastella</taxon>
    </lineage>
</organism>
<dbReference type="PANTHER" id="PTHR11440">
    <property type="entry name" value="LECITHIN-CHOLESTEROL ACYLTRANSFERASE-RELATED"/>
    <property type="match status" value="1"/>
</dbReference>
<dbReference type="Pfam" id="PF02450">
    <property type="entry name" value="LCAT"/>
    <property type="match status" value="1"/>
</dbReference>
<protein>
    <submittedName>
        <fullName evidence="2">Uncharacterized protein</fullName>
    </submittedName>
</protein>
<gene>
    <name evidence="2" type="ORF">A4H97_06870</name>
</gene>
<evidence type="ECO:0000313" key="3">
    <source>
        <dbReference type="Proteomes" id="UP000192610"/>
    </source>
</evidence>